<dbReference type="AlphaFoldDB" id="A0A9P5YJG4"/>
<evidence type="ECO:0000313" key="1">
    <source>
        <dbReference type="EMBL" id="KAF9470972.1"/>
    </source>
</evidence>
<name>A0A9P5YJG4_9AGAR</name>
<reference evidence="1" key="1">
    <citation type="submission" date="2020-11" db="EMBL/GenBank/DDBJ databases">
        <authorList>
            <consortium name="DOE Joint Genome Institute"/>
            <person name="Ahrendt S."/>
            <person name="Riley R."/>
            <person name="Andreopoulos W."/>
            <person name="Labutti K."/>
            <person name="Pangilinan J."/>
            <person name="Ruiz-Duenas F.J."/>
            <person name="Barrasa J.M."/>
            <person name="Sanchez-Garcia M."/>
            <person name="Camarero S."/>
            <person name="Miyauchi S."/>
            <person name="Serrano A."/>
            <person name="Linde D."/>
            <person name="Babiker R."/>
            <person name="Drula E."/>
            <person name="Ayuso-Fernandez I."/>
            <person name="Pacheco R."/>
            <person name="Padilla G."/>
            <person name="Ferreira P."/>
            <person name="Barriuso J."/>
            <person name="Kellner H."/>
            <person name="Castanera R."/>
            <person name="Alfaro M."/>
            <person name="Ramirez L."/>
            <person name="Pisabarro A.G."/>
            <person name="Kuo A."/>
            <person name="Tritt A."/>
            <person name="Lipzen A."/>
            <person name="He G."/>
            <person name="Yan M."/>
            <person name="Ng V."/>
            <person name="Cullen D."/>
            <person name="Martin F."/>
            <person name="Rosso M.-N."/>
            <person name="Henrissat B."/>
            <person name="Hibbett D."/>
            <person name="Martinez A.T."/>
            <person name="Grigoriev I.V."/>
        </authorList>
    </citation>
    <scope>NUCLEOTIDE SEQUENCE</scope>
    <source>
        <strain evidence="1">CIRM-BRFM 674</strain>
    </source>
</reference>
<evidence type="ECO:0000313" key="2">
    <source>
        <dbReference type="Proteomes" id="UP000807469"/>
    </source>
</evidence>
<sequence length="608" mass="66656">MLECRIPFLLPEDGGQQDVEMTDATSKTVAPTITTEATSLSVNSPPRRSLKEQLMNFGTPPTELKVSTTYVFDPLHHVSEDNMRCENCALRAYPWDCFVCKSEVGMQEPPECTNCRRSGLGCYLYEHGIEKRLRQPPLPTTDDYWMAWLLEDEEMDDGRDESERKSQTSIVAEQAGVKDVVEDAAVMIRPNQTSPLEGFDDTVPADGGVLDNEKVTGGIDSNTNPITSTSGDWLLHEPGPSPHKFRPTFPPVAPILPPPVSENAVNVVPSRCPDKGKGRAIGDETCPSSSAPEIPEPFRVAIAELANLWDTPDHLSILADAVLEKAFARILLQATFTIYPELLSAKDASAIGPISETFKQLMEAVLKERNGADIVRILSTVVLCQGEDHSRNSRGDDLLRDIIKRIADEVARLLNVKIPDDINEGTSTDGIQSRILTSNPSNFNKMVSFAPSLPLASAPLLPRPSMMVSSTTVPTSTTQGLLTSSFQLSVSSLAQETASLLAELRIKQQERLLHAQSFEATRARQETVASMTAACCVTAVQSMLVQMVKQPGTVDSRVATEILFEMRELERVTAQFEGRCAKWSLTFDPEFHDVLSKLATAFQNIGVV</sequence>
<dbReference type="Proteomes" id="UP000807469">
    <property type="component" value="Unassembled WGS sequence"/>
</dbReference>
<organism evidence="1 2">
    <name type="scientific">Pholiota conissans</name>
    <dbReference type="NCBI Taxonomy" id="109636"/>
    <lineage>
        <taxon>Eukaryota</taxon>
        <taxon>Fungi</taxon>
        <taxon>Dikarya</taxon>
        <taxon>Basidiomycota</taxon>
        <taxon>Agaricomycotina</taxon>
        <taxon>Agaricomycetes</taxon>
        <taxon>Agaricomycetidae</taxon>
        <taxon>Agaricales</taxon>
        <taxon>Agaricineae</taxon>
        <taxon>Strophariaceae</taxon>
        <taxon>Pholiota</taxon>
    </lineage>
</organism>
<proteinExistence type="predicted"/>
<gene>
    <name evidence="1" type="ORF">BDN70DRAFT_939289</name>
</gene>
<comment type="caution">
    <text evidence="1">The sequence shown here is derived from an EMBL/GenBank/DDBJ whole genome shotgun (WGS) entry which is preliminary data.</text>
</comment>
<dbReference type="EMBL" id="MU155791">
    <property type="protein sequence ID" value="KAF9470972.1"/>
    <property type="molecule type" value="Genomic_DNA"/>
</dbReference>
<accession>A0A9P5YJG4</accession>
<protein>
    <submittedName>
        <fullName evidence="1">Uncharacterized protein</fullName>
    </submittedName>
</protein>
<keyword evidence="2" id="KW-1185">Reference proteome</keyword>